<organism evidence="2 3">
    <name type="scientific">Rheinheimera riviphila</name>
    <dbReference type="NCBI Taxonomy" id="1834037"/>
    <lineage>
        <taxon>Bacteria</taxon>
        <taxon>Pseudomonadati</taxon>
        <taxon>Pseudomonadota</taxon>
        <taxon>Gammaproteobacteria</taxon>
        <taxon>Chromatiales</taxon>
        <taxon>Chromatiaceae</taxon>
        <taxon>Rheinheimera</taxon>
    </lineage>
</organism>
<feature type="transmembrane region" description="Helical" evidence="1">
    <location>
        <begin position="56"/>
        <end position="76"/>
    </location>
</feature>
<dbReference type="Pfam" id="PF10734">
    <property type="entry name" value="DUF2523"/>
    <property type="match status" value="1"/>
</dbReference>
<accession>A0A437QFK5</accession>
<dbReference type="RefSeq" id="WP_127700610.1">
    <property type="nucleotide sequence ID" value="NZ_SACS01000024.1"/>
</dbReference>
<dbReference type="InterPro" id="IPR019670">
    <property type="entry name" value="DUF2523"/>
</dbReference>
<dbReference type="OrthoDB" id="6901798at2"/>
<keyword evidence="1" id="KW-0472">Membrane</keyword>
<keyword evidence="3" id="KW-1185">Reference proteome</keyword>
<dbReference type="AlphaFoldDB" id="A0A437QFK5"/>
<keyword evidence="1" id="KW-0812">Transmembrane</keyword>
<keyword evidence="1" id="KW-1133">Transmembrane helix</keyword>
<reference evidence="2 3" key="1">
    <citation type="submission" date="2019-01" db="EMBL/GenBank/DDBJ databases">
        <authorList>
            <person name="Chen W.-M."/>
        </authorList>
    </citation>
    <scope>NUCLEOTIDE SEQUENCE [LARGE SCALE GENOMIC DNA]</scope>
    <source>
        <strain evidence="2 3">KYPC3</strain>
    </source>
</reference>
<evidence type="ECO:0000256" key="1">
    <source>
        <dbReference type="SAM" id="Phobius"/>
    </source>
</evidence>
<gene>
    <name evidence="2" type="ORF">EOE67_17405</name>
</gene>
<feature type="transmembrane region" description="Helical" evidence="1">
    <location>
        <begin position="7"/>
        <end position="31"/>
    </location>
</feature>
<comment type="caution">
    <text evidence="2">The sequence shown here is derived from an EMBL/GenBank/DDBJ whole genome shotgun (WGS) entry which is preliminary data.</text>
</comment>
<evidence type="ECO:0000313" key="3">
    <source>
        <dbReference type="Proteomes" id="UP000283077"/>
    </source>
</evidence>
<dbReference type="Proteomes" id="UP000283077">
    <property type="component" value="Unassembled WGS sequence"/>
</dbReference>
<proteinExistence type="predicted"/>
<protein>
    <submittedName>
        <fullName evidence="2">DUF2523 domain-containing protein</fullName>
    </submittedName>
</protein>
<sequence>MINIFRLFGAAVATNFVARILVALGVSFVSYTGFSTILNSAANQLRSLFGGMPSDIIAYIGLSDIDLAINMVLSAYTAKLAMVAMKTLRFE</sequence>
<evidence type="ECO:0000313" key="2">
    <source>
        <dbReference type="EMBL" id="RVU33236.1"/>
    </source>
</evidence>
<name>A0A437QFK5_9GAMM</name>
<dbReference type="EMBL" id="SACS01000024">
    <property type="protein sequence ID" value="RVU33236.1"/>
    <property type="molecule type" value="Genomic_DNA"/>
</dbReference>